<feature type="region of interest" description="Disordered" evidence="3">
    <location>
        <begin position="917"/>
        <end position="961"/>
    </location>
</feature>
<dbReference type="Pfam" id="PF01344">
    <property type="entry name" value="Kelch_1"/>
    <property type="match status" value="2"/>
</dbReference>
<dbReference type="PANTHER" id="PTHR45632:SF5">
    <property type="entry name" value="KELCH-LIKE PROTEIN 22"/>
    <property type="match status" value="1"/>
</dbReference>
<evidence type="ECO:0000256" key="2">
    <source>
        <dbReference type="ARBA" id="ARBA00022737"/>
    </source>
</evidence>
<gene>
    <name evidence="5" type="ORF">niasHS_011167</name>
</gene>
<evidence type="ECO:0000313" key="6">
    <source>
        <dbReference type="Proteomes" id="UP001620645"/>
    </source>
</evidence>
<keyword evidence="1" id="KW-0880">Kelch repeat</keyword>
<keyword evidence="6" id="KW-1185">Reference proteome</keyword>
<dbReference type="PROSITE" id="PS50097">
    <property type="entry name" value="BTB"/>
    <property type="match status" value="1"/>
</dbReference>
<dbReference type="Gene3D" id="1.25.40.420">
    <property type="match status" value="1"/>
</dbReference>
<dbReference type="SMART" id="SM00225">
    <property type="entry name" value="BTB"/>
    <property type="match status" value="1"/>
</dbReference>
<feature type="domain" description="BTB" evidence="4">
    <location>
        <begin position="122"/>
        <end position="260"/>
    </location>
</feature>
<dbReference type="InterPro" id="IPR011043">
    <property type="entry name" value="Gal_Oxase/kelch_b-propeller"/>
</dbReference>
<dbReference type="Proteomes" id="UP001620645">
    <property type="component" value="Unassembled WGS sequence"/>
</dbReference>
<evidence type="ECO:0000256" key="3">
    <source>
        <dbReference type="SAM" id="MobiDB-lite"/>
    </source>
</evidence>
<proteinExistence type="predicted"/>
<name>A0ABD2J0C3_HETSC</name>
<feature type="compositionally biased region" description="Low complexity" evidence="3">
    <location>
        <begin position="434"/>
        <end position="443"/>
    </location>
</feature>
<dbReference type="Gene3D" id="2.120.10.80">
    <property type="entry name" value="Kelch-type beta propeller"/>
    <property type="match status" value="2"/>
</dbReference>
<dbReference type="Pfam" id="PF24681">
    <property type="entry name" value="Kelch_KLHDC2_KLHL20_DRC7"/>
    <property type="match status" value="1"/>
</dbReference>
<feature type="compositionally biased region" description="Polar residues" evidence="3">
    <location>
        <begin position="419"/>
        <end position="433"/>
    </location>
</feature>
<keyword evidence="2" id="KW-0677">Repeat</keyword>
<dbReference type="Pfam" id="PF00651">
    <property type="entry name" value="BTB"/>
    <property type="match status" value="2"/>
</dbReference>
<evidence type="ECO:0000256" key="1">
    <source>
        <dbReference type="ARBA" id="ARBA00022441"/>
    </source>
</evidence>
<feature type="region of interest" description="Disordered" evidence="3">
    <location>
        <begin position="597"/>
        <end position="632"/>
    </location>
</feature>
<feature type="region of interest" description="Disordered" evidence="3">
    <location>
        <begin position="180"/>
        <end position="222"/>
    </location>
</feature>
<protein>
    <recommendedName>
        <fullName evidence="4">BTB domain-containing protein</fullName>
    </recommendedName>
</protein>
<organism evidence="5 6">
    <name type="scientific">Heterodera schachtii</name>
    <name type="common">Sugarbeet cyst nematode worm</name>
    <name type="synonym">Tylenchus schachtii</name>
    <dbReference type="NCBI Taxonomy" id="97005"/>
    <lineage>
        <taxon>Eukaryota</taxon>
        <taxon>Metazoa</taxon>
        <taxon>Ecdysozoa</taxon>
        <taxon>Nematoda</taxon>
        <taxon>Chromadorea</taxon>
        <taxon>Rhabditida</taxon>
        <taxon>Tylenchina</taxon>
        <taxon>Tylenchomorpha</taxon>
        <taxon>Tylenchoidea</taxon>
        <taxon>Heteroderidae</taxon>
        <taxon>Heteroderinae</taxon>
        <taxon>Heterodera</taxon>
    </lineage>
</organism>
<feature type="region of interest" description="Disordered" evidence="3">
    <location>
        <begin position="417"/>
        <end position="443"/>
    </location>
</feature>
<dbReference type="InterPro" id="IPR011333">
    <property type="entry name" value="SKP1/BTB/POZ_sf"/>
</dbReference>
<dbReference type="PANTHER" id="PTHR45632">
    <property type="entry name" value="LD33804P"/>
    <property type="match status" value="1"/>
</dbReference>
<dbReference type="EMBL" id="JBICCN010000254">
    <property type="protein sequence ID" value="KAL3083365.1"/>
    <property type="molecule type" value="Genomic_DNA"/>
</dbReference>
<feature type="compositionally biased region" description="Basic and acidic residues" evidence="3">
    <location>
        <begin position="619"/>
        <end position="632"/>
    </location>
</feature>
<dbReference type="InterPro" id="IPR015915">
    <property type="entry name" value="Kelch-typ_b-propeller"/>
</dbReference>
<feature type="region of interest" description="Disordered" evidence="3">
    <location>
        <begin position="36"/>
        <end position="63"/>
    </location>
</feature>
<evidence type="ECO:0000313" key="5">
    <source>
        <dbReference type="EMBL" id="KAL3083365.1"/>
    </source>
</evidence>
<evidence type="ECO:0000259" key="4">
    <source>
        <dbReference type="PROSITE" id="PS50097"/>
    </source>
</evidence>
<reference evidence="5 6" key="1">
    <citation type="submission" date="2024-10" db="EMBL/GenBank/DDBJ databases">
        <authorList>
            <person name="Kim D."/>
        </authorList>
    </citation>
    <scope>NUCLEOTIDE SEQUENCE [LARGE SCALE GENOMIC DNA]</scope>
    <source>
        <strain evidence="5">Taebaek</strain>
    </source>
</reference>
<feature type="compositionally biased region" description="Low complexity" evidence="3">
    <location>
        <begin position="182"/>
        <end position="222"/>
    </location>
</feature>
<accession>A0ABD2J0C3</accession>
<comment type="caution">
    <text evidence="5">The sequence shown here is derived from an EMBL/GenBank/DDBJ whole genome shotgun (WGS) entry which is preliminary data.</text>
</comment>
<sequence>MADQWQEYLARDHSADETFHASVETADNGQQQQHANNVANNGSQRGAQTNGVGLPNGGDDGALRFVPERTRIKSRMNDETDEWAEREEMMAQEDQMMMLKDPKHKDSLLSRLDTFRRNRAFCDVVLFVDGRELLAHKAVLAAISPPLFDLFHSNSASIPIDEENEHTLLPDQALELAKAASQVATANANRNQQQTAQQQQQQQLQTPTQNGGDTSSSSTSSVVSERRTSQMAYFEFPEADFDSLEALVEFAYTARLRIGSRRVKELYRTAFALQVSSVAQACAHWLAEHLTVSNCIGIHRQANLNKDAFLLSRVNTFIRDNFEAVVGDSSEFAQLPCIKSRIIVSASDGGREFAAQSDQSHLKAPLLPSGDELALRCLRYFQHSALRAAGERVDAHIESLAEKTHLLVTTAEEQHKPLANNNGGASSATPTMANNGNGQQHNNGRLQDANELDEKSMLGSCDLVRDYKRSASIAASGKKLLSSKTDQQSSLHVMGATPIKLNGADMGRLSTKDAIKFASCESLCSVGSCCSNGSIPSEGIAVNGDSLAAVNSVACRQIICVLPTAPGFWVCLALLFHRLVRISIHLSEDEELIRSSRTSSVASSTDGVGAESDGSVTSTDDHGSTDGTVDGRRPVLPALGEARCAIGAAFLDGKILISGGYDRNLCLRTSEELDICGGAEEWRQLAPMCCERARFDAAVVNGKVFAVCGSNGNNDLSSCECFDPTTGRWNEVCPLEPARSHNGCASLSGLLYCIGGSTDHATLGDCRCYDPATNEWREIAPLKAQRSQTGCTAWRGLVVCVGGCDKWNCLDSVEAYDPQMDQWHHLARLRTPRRGCAVAVLGNSLFAIGGHDGHNVLVTVEVLDSPNAQWRPGPSMQQSARVHHHAISAPGIGIFVVGGFDGTHFLASMEVMESEESGWHSSLDDRKVEADPTLTLISGSDRSETADDEPETASTTPTPRG</sequence>
<feature type="compositionally biased region" description="Polar residues" evidence="3">
    <location>
        <begin position="952"/>
        <end position="961"/>
    </location>
</feature>
<dbReference type="InterPro" id="IPR000210">
    <property type="entry name" value="BTB/POZ_dom"/>
</dbReference>
<dbReference type="InterPro" id="IPR006652">
    <property type="entry name" value="Kelch_1"/>
</dbReference>
<dbReference type="AlphaFoldDB" id="A0ABD2J0C3"/>
<dbReference type="SUPFAM" id="SSF50965">
    <property type="entry name" value="Galactose oxidase, central domain"/>
    <property type="match status" value="1"/>
</dbReference>
<dbReference type="Gene3D" id="3.30.710.10">
    <property type="entry name" value="Potassium Channel Kv1.1, Chain A"/>
    <property type="match status" value="2"/>
</dbReference>
<dbReference type="SMART" id="SM00612">
    <property type="entry name" value="Kelch"/>
    <property type="match status" value="6"/>
</dbReference>
<dbReference type="SUPFAM" id="SSF54695">
    <property type="entry name" value="POZ domain"/>
    <property type="match status" value="1"/>
</dbReference>